<dbReference type="Gene3D" id="3.40.1350.10">
    <property type="match status" value="1"/>
</dbReference>
<dbReference type="AlphaFoldDB" id="A0A1M3L6E4"/>
<gene>
    <name evidence="3" type="ORF">BGO89_00735</name>
</gene>
<comment type="similarity">
    <text evidence="1 2">Belongs to the UPF0102 family.</text>
</comment>
<evidence type="ECO:0000256" key="2">
    <source>
        <dbReference type="HAMAP-Rule" id="MF_00048"/>
    </source>
</evidence>
<dbReference type="InterPro" id="IPR011335">
    <property type="entry name" value="Restrct_endonuc-II-like"/>
</dbReference>
<dbReference type="Proteomes" id="UP000184233">
    <property type="component" value="Unassembled WGS sequence"/>
</dbReference>
<reference evidence="3 4" key="1">
    <citation type="submission" date="2016-09" db="EMBL/GenBank/DDBJ databases">
        <title>Genome-resolved meta-omics ties microbial dynamics to process performance in biotechnology for thiocyanate degradation.</title>
        <authorList>
            <person name="Kantor R.S."/>
            <person name="Huddy R.J."/>
            <person name="Iyer R."/>
            <person name="Thomas B.C."/>
            <person name="Brown C.T."/>
            <person name="Anantharaman K."/>
            <person name="Tringe S."/>
            <person name="Hettich R.L."/>
            <person name="Harrison S.T."/>
            <person name="Banfield J.F."/>
        </authorList>
    </citation>
    <scope>NUCLEOTIDE SEQUENCE [LARGE SCALE GENOMIC DNA]</scope>
    <source>
        <strain evidence="3">59-99</strain>
    </source>
</reference>
<dbReference type="InterPro" id="IPR011856">
    <property type="entry name" value="tRNA_endonuc-like_dom_sf"/>
</dbReference>
<dbReference type="NCBIfam" id="NF009150">
    <property type="entry name" value="PRK12497.1-3"/>
    <property type="match status" value="1"/>
</dbReference>
<dbReference type="HAMAP" id="MF_00048">
    <property type="entry name" value="UPF0102"/>
    <property type="match status" value="1"/>
</dbReference>
<dbReference type="PANTHER" id="PTHR34039:SF1">
    <property type="entry name" value="UPF0102 PROTEIN YRAN"/>
    <property type="match status" value="1"/>
</dbReference>
<dbReference type="STRING" id="1895771.BGO89_00735"/>
<dbReference type="PANTHER" id="PTHR34039">
    <property type="entry name" value="UPF0102 PROTEIN YRAN"/>
    <property type="match status" value="1"/>
</dbReference>
<dbReference type="InterPro" id="IPR003509">
    <property type="entry name" value="UPF0102_YraN-like"/>
</dbReference>
<comment type="caution">
    <text evidence="3">The sequence shown here is derived from an EMBL/GenBank/DDBJ whole genome shotgun (WGS) entry which is preliminary data.</text>
</comment>
<evidence type="ECO:0000313" key="3">
    <source>
        <dbReference type="EMBL" id="OJX61153.1"/>
    </source>
</evidence>
<dbReference type="CDD" id="cd20736">
    <property type="entry name" value="PoNe_Nuclease"/>
    <property type="match status" value="1"/>
</dbReference>
<name>A0A1M3L6E4_9BACT</name>
<evidence type="ECO:0000313" key="4">
    <source>
        <dbReference type="Proteomes" id="UP000184233"/>
    </source>
</evidence>
<accession>A0A1M3L6E4</accession>
<organism evidence="3 4">
    <name type="scientific">Candidatus Kapaibacterium thiocyanatum</name>
    <dbReference type="NCBI Taxonomy" id="1895771"/>
    <lineage>
        <taxon>Bacteria</taxon>
        <taxon>Pseudomonadati</taxon>
        <taxon>Candidatus Kapaibacteriota</taxon>
        <taxon>Candidatus Kapaibacteriia</taxon>
        <taxon>Candidatus Kapaibacteriales</taxon>
        <taxon>Candidatus Kapaibacteriaceae</taxon>
        <taxon>Candidatus Kapaibacterium</taxon>
    </lineage>
</organism>
<dbReference type="NCBIfam" id="TIGR00252">
    <property type="entry name" value="YraN family protein"/>
    <property type="match status" value="1"/>
</dbReference>
<dbReference type="NCBIfam" id="NF009154">
    <property type="entry name" value="PRK12497.3-3"/>
    <property type="match status" value="1"/>
</dbReference>
<sequence>MSTDLGQRAEQRACDHLVRNGYEILDRNFRFARVGELDIVARHGDTIVFVEVRYRTYQSYGSPEASITRRKVERLRRTAGMWLSMRNVVDVPCRFDVIAVEMMTGNSGLRHLVDAFT</sequence>
<protein>
    <recommendedName>
        <fullName evidence="2">UPF0102 protein BGO89_00735</fullName>
    </recommendedName>
</protein>
<dbReference type="Pfam" id="PF02021">
    <property type="entry name" value="UPF0102"/>
    <property type="match status" value="1"/>
</dbReference>
<dbReference type="EMBL" id="MKVH01000002">
    <property type="protein sequence ID" value="OJX61153.1"/>
    <property type="molecule type" value="Genomic_DNA"/>
</dbReference>
<evidence type="ECO:0000256" key="1">
    <source>
        <dbReference type="ARBA" id="ARBA00006738"/>
    </source>
</evidence>
<dbReference type="GO" id="GO:0003676">
    <property type="term" value="F:nucleic acid binding"/>
    <property type="evidence" value="ECO:0007669"/>
    <property type="project" value="InterPro"/>
</dbReference>
<proteinExistence type="inferred from homology"/>
<dbReference type="SUPFAM" id="SSF52980">
    <property type="entry name" value="Restriction endonuclease-like"/>
    <property type="match status" value="1"/>
</dbReference>